<dbReference type="SUPFAM" id="SSF54909">
    <property type="entry name" value="Dimeric alpha+beta barrel"/>
    <property type="match status" value="1"/>
</dbReference>
<dbReference type="InterPro" id="IPR011008">
    <property type="entry name" value="Dimeric_a/b-barrel"/>
</dbReference>
<feature type="domain" description="YCII-related" evidence="2">
    <location>
        <begin position="1"/>
        <end position="80"/>
    </location>
</feature>
<dbReference type="Gene3D" id="3.30.70.1060">
    <property type="entry name" value="Dimeric alpha+beta barrel"/>
    <property type="match status" value="1"/>
</dbReference>
<evidence type="ECO:0000256" key="1">
    <source>
        <dbReference type="ARBA" id="ARBA00007689"/>
    </source>
</evidence>
<dbReference type="PANTHER" id="PTHR37828:SF1">
    <property type="entry name" value="YCII-RELATED DOMAIN-CONTAINING PROTEIN"/>
    <property type="match status" value="1"/>
</dbReference>
<comment type="caution">
    <text evidence="3">The sequence shown here is derived from an EMBL/GenBank/DDBJ whole genome shotgun (WGS) entry which is preliminary data.</text>
</comment>
<keyword evidence="4" id="KW-1185">Reference proteome</keyword>
<dbReference type="RefSeq" id="WP_168079144.1">
    <property type="nucleotide sequence ID" value="NZ_BAAAQJ010000020.1"/>
</dbReference>
<dbReference type="Proteomes" id="UP000653674">
    <property type="component" value="Unassembled WGS sequence"/>
</dbReference>
<evidence type="ECO:0000313" key="3">
    <source>
        <dbReference type="EMBL" id="GIG73920.1"/>
    </source>
</evidence>
<evidence type="ECO:0000259" key="2">
    <source>
        <dbReference type="Pfam" id="PF03795"/>
    </source>
</evidence>
<comment type="similarity">
    <text evidence="1">Belongs to the YciI family.</text>
</comment>
<dbReference type="InterPro" id="IPR005545">
    <property type="entry name" value="YCII"/>
</dbReference>
<organism evidence="3 4">
    <name type="scientific">Planosporangium flavigriseum</name>
    <dbReference type="NCBI Taxonomy" id="373681"/>
    <lineage>
        <taxon>Bacteria</taxon>
        <taxon>Bacillati</taxon>
        <taxon>Actinomycetota</taxon>
        <taxon>Actinomycetes</taxon>
        <taxon>Micromonosporales</taxon>
        <taxon>Micromonosporaceae</taxon>
        <taxon>Planosporangium</taxon>
    </lineage>
</organism>
<dbReference type="AlphaFoldDB" id="A0A8J3LZI4"/>
<gene>
    <name evidence="3" type="ORF">Pfl04_23240</name>
</gene>
<protein>
    <recommendedName>
        <fullName evidence="2">YCII-related domain-containing protein</fullName>
    </recommendedName>
</protein>
<evidence type="ECO:0000313" key="4">
    <source>
        <dbReference type="Proteomes" id="UP000653674"/>
    </source>
</evidence>
<dbReference type="EMBL" id="BONU01000013">
    <property type="protein sequence ID" value="GIG73920.1"/>
    <property type="molecule type" value="Genomic_DNA"/>
</dbReference>
<dbReference type="Pfam" id="PF03795">
    <property type="entry name" value="YCII"/>
    <property type="match status" value="1"/>
</dbReference>
<sequence>MFLLIVTYTAPQAEVEAVLATHLAWVADHYDDGTFLVSGRQNPRTGGFIIAKGDDRAAIERMVATDPFVTEGVATYTVLQVEPTRAAAEWRTALADAGVQLPN</sequence>
<accession>A0A8J3LZI4</accession>
<reference evidence="3" key="1">
    <citation type="submission" date="2021-01" db="EMBL/GenBank/DDBJ databases">
        <title>Whole genome shotgun sequence of Planosporangium flavigriseum NBRC 105377.</title>
        <authorList>
            <person name="Komaki H."/>
            <person name="Tamura T."/>
        </authorList>
    </citation>
    <scope>NUCLEOTIDE SEQUENCE</scope>
    <source>
        <strain evidence="3">NBRC 105377</strain>
    </source>
</reference>
<proteinExistence type="inferred from homology"/>
<dbReference type="PANTHER" id="PTHR37828">
    <property type="entry name" value="GSR2449 PROTEIN"/>
    <property type="match status" value="1"/>
</dbReference>
<name>A0A8J3LZI4_9ACTN</name>